<evidence type="ECO:0000256" key="2">
    <source>
        <dbReference type="PROSITE-ProRule" id="PRU00023"/>
    </source>
</evidence>
<dbReference type="GO" id="GO:0009116">
    <property type="term" value="P:nucleoside metabolic process"/>
    <property type="evidence" value="ECO:0007669"/>
    <property type="project" value="InterPro"/>
</dbReference>
<dbReference type="InterPro" id="IPR000845">
    <property type="entry name" value="Nucleoside_phosphorylase_d"/>
</dbReference>
<gene>
    <name evidence="6" type="ORF">CGXH109_LOCUS69885</name>
</gene>
<dbReference type="InterPro" id="IPR027417">
    <property type="entry name" value="P-loop_NTPase"/>
</dbReference>
<dbReference type="Pfam" id="PF01048">
    <property type="entry name" value="PNP_UDP_1"/>
    <property type="match status" value="1"/>
</dbReference>
<proteinExistence type="predicted"/>
<dbReference type="SMART" id="SM00248">
    <property type="entry name" value="ANK"/>
    <property type="match status" value="8"/>
</dbReference>
<name>A0A9W4RW98_9PEZI</name>
<keyword evidence="2" id="KW-0040">ANK repeat</keyword>
<dbReference type="InterPro" id="IPR036770">
    <property type="entry name" value="Ankyrin_rpt-contain_sf"/>
</dbReference>
<dbReference type="PANTHER" id="PTHR46082">
    <property type="entry name" value="ATP/GTP-BINDING PROTEIN-RELATED"/>
    <property type="match status" value="1"/>
</dbReference>
<dbReference type="Gene3D" id="3.40.50.300">
    <property type="entry name" value="P-loop containing nucleotide triphosphate hydrolases"/>
    <property type="match status" value="1"/>
</dbReference>
<feature type="repeat" description="ANK" evidence="2">
    <location>
        <begin position="1248"/>
        <end position="1280"/>
    </location>
</feature>
<dbReference type="InterPro" id="IPR053137">
    <property type="entry name" value="NLR-like"/>
</dbReference>
<dbReference type="Gene3D" id="1.25.40.20">
    <property type="entry name" value="Ankyrin repeat-containing domain"/>
    <property type="match status" value="3"/>
</dbReference>
<dbReference type="SUPFAM" id="SSF48403">
    <property type="entry name" value="Ankyrin repeat"/>
    <property type="match status" value="2"/>
</dbReference>
<feature type="region of interest" description="Disordered" evidence="3">
    <location>
        <begin position="1"/>
        <end position="26"/>
    </location>
</feature>
<dbReference type="EMBL" id="CAMGZC010000480">
    <property type="protein sequence ID" value="CAI0647869.1"/>
    <property type="molecule type" value="Genomic_DNA"/>
</dbReference>
<dbReference type="InterPro" id="IPR056884">
    <property type="entry name" value="NPHP3-like_N"/>
</dbReference>
<keyword evidence="1" id="KW-0677">Repeat</keyword>
<evidence type="ECO:0000256" key="1">
    <source>
        <dbReference type="ARBA" id="ARBA00022737"/>
    </source>
</evidence>
<evidence type="ECO:0000313" key="7">
    <source>
        <dbReference type="Proteomes" id="UP001152533"/>
    </source>
</evidence>
<protein>
    <recommendedName>
        <fullName evidence="8">Nucleoside phosphorylase domain-containing protein</fullName>
    </recommendedName>
</protein>
<dbReference type="Pfam" id="PF24883">
    <property type="entry name" value="NPHP3_N"/>
    <property type="match status" value="1"/>
</dbReference>
<dbReference type="PROSITE" id="PS50088">
    <property type="entry name" value="ANK_REPEAT"/>
    <property type="match status" value="3"/>
</dbReference>
<comment type="caution">
    <text evidence="6">The sequence shown here is derived from an EMBL/GenBank/DDBJ whole genome shotgun (WGS) entry which is preliminary data.</text>
</comment>
<feature type="domain" description="Nephrocystin 3-like N-terminal" evidence="5">
    <location>
        <begin position="400"/>
        <end position="573"/>
    </location>
</feature>
<dbReference type="PROSITE" id="PS50297">
    <property type="entry name" value="ANK_REP_REGION"/>
    <property type="match status" value="3"/>
</dbReference>
<evidence type="ECO:0000259" key="5">
    <source>
        <dbReference type="Pfam" id="PF24883"/>
    </source>
</evidence>
<dbReference type="GO" id="GO:0003824">
    <property type="term" value="F:catalytic activity"/>
    <property type="evidence" value="ECO:0007669"/>
    <property type="project" value="InterPro"/>
</dbReference>
<dbReference type="SUPFAM" id="SSF52540">
    <property type="entry name" value="P-loop containing nucleoside triphosphate hydrolases"/>
    <property type="match status" value="1"/>
</dbReference>
<dbReference type="PANTHER" id="PTHR46082:SF11">
    <property type="entry name" value="AAA+ ATPASE DOMAIN-CONTAINING PROTEIN-RELATED"/>
    <property type="match status" value="1"/>
</dbReference>
<dbReference type="InterPro" id="IPR002110">
    <property type="entry name" value="Ankyrin_rpt"/>
</dbReference>
<reference evidence="6" key="1">
    <citation type="submission" date="2022-08" db="EMBL/GenBank/DDBJ databases">
        <authorList>
            <person name="Giroux E."/>
            <person name="Giroux E."/>
        </authorList>
    </citation>
    <scope>NUCLEOTIDE SEQUENCE</scope>
    <source>
        <strain evidence="6">H1091258</strain>
    </source>
</reference>
<feature type="domain" description="Nucleoside phosphorylase" evidence="4">
    <location>
        <begin position="60"/>
        <end position="346"/>
    </location>
</feature>
<feature type="repeat" description="ANK" evidence="2">
    <location>
        <begin position="1216"/>
        <end position="1248"/>
    </location>
</feature>
<evidence type="ECO:0000259" key="4">
    <source>
        <dbReference type="Pfam" id="PF01048"/>
    </source>
</evidence>
<feature type="repeat" description="ANK" evidence="2">
    <location>
        <begin position="1285"/>
        <end position="1317"/>
    </location>
</feature>
<accession>A0A9W4RW98</accession>
<feature type="compositionally biased region" description="Polar residues" evidence="3">
    <location>
        <begin position="1"/>
        <end position="11"/>
    </location>
</feature>
<keyword evidence="7" id="KW-1185">Reference proteome</keyword>
<evidence type="ECO:0000256" key="3">
    <source>
        <dbReference type="SAM" id="MobiDB-lite"/>
    </source>
</evidence>
<organism evidence="6 7">
    <name type="scientific">Colletotrichum noveboracense</name>
    <dbReference type="NCBI Taxonomy" id="2664923"/>
    <lineage>
        <taxon>Eukaryota</taxon>
        <taxon>Fungi</taxon>
        <taxon>Dikarya</taxon>
        <taxon>Ascomycota</taxon>
        <taxon>Pezizomycotina</taxon>
        <taxon>Sordariomycetes</taxon>
        <taxon>Hypocreomycetidae</taxon>
        <taxon>Glomerellales</taxon>
        <taxon>Glomerellaceae</taxon>
        <taxon>Colletotrichum</taxon>
        <taxon>Colletotrichum gloeosporioides species complex</taxon>
    </lineage>
</organism>
<dbReference type="Pfam" id="PF12796">
    <property type="entry name" value="Ank_2"/>
    <property type="match status" value="2"/>
</dbReference>
<evidence type="ECO:0000313" key="6">
    <source>
        <dbReference type="EMBL" id="CAI0647869.1"/>
    </source>
</evidence>
<dbReference type="Gene3D" id="3.40.50.1580">
    <property type="entry name" value="Nucleoside phosphorylase domain"/>
    <property type="match status" value="1"/>
</dbReference>
<dbReference type="Proteomes" id="UP001152533">
    <property type="component" value="Unassembled WGS sequence"/>
</dbReference>
<sequence length="1349" mass="150764">MSTTDLEQPNFDTKRTFVDDSDDDTDRVYSKRRRTSNDELMDGWWRQSAEIKLSQDDYTVGWICALPIELAASHAMLDKVHKSLPMVENDTNAYILGSIGGHNVAMACLPSGQYGTNNAATVAGNMMRSFKSIRFGFMVGIGGGVPGEIDIRLGDVVVGTSVIQHDLGKIVEGSGFQGTGTPRIPPQSLLNAISKLRALHEVRDSKVMTFLREMQERYPKLVDYDFPASCQDRLFRITNHHDHSHLGGCSSCSLELCERPSRDNHNPLIHYGAIASGNQVIKCGQRRDELAKERNVICFEMEAAGLSDTFPCVVVRGICDYSDSQKNKEWQRYAAATAAAYTKELILIVASRRPRFKIAEAHASEHTLALKARRKALLESLRFEQIDARHATIKKAHSKTCEWLLSEELYKQWLDPSRTPDHRGFFWISGKPGAGKSTIMKFALGRAKKAAQKNAGIIYFFFNARGDNLEKSTSGLYRSLLLQLLEKFPDLQTVLDESISTTSEHTSCPTIEEIQALLRNAIAGLGQRQVTCFIDALDECDEIEVRDMVVFFEDLGEEAIANDVQLRICFSSRHYPHIDIRYGLKLVLENQSGHSRDLESYVQSHLRAGKGNYVSDIRAKILMKAGGVFMWVVLVVQVLNTEFVRGRRSRVEQRLQEIPAGLSDLFKDILKRDSTNIPDLLLCIQWVLFAKRPLTLKEFHFAMLSGLPELQEKPCVYDSENDTDEEMRLFVTGSSKGLAEITKSTTPTVQFIHESVKDFLVKDNGLRELWPELEGNFEVLGHDRLKTCCHSHVTDGVIGQLQIPSTENLPRANSDEAKVMRQLSVEKFPFLAYATQHLFYHADVAAKDVSQDDFLDQLQLEKWIHASNLLEKYQNHRYQSTASLTYILADKNFPNLLRGYVYRHPVCDVEGERYVYPIFAALANRNWATVNVLLGQADAVLPKEELFLSANYRKEFDSAKTPKFHPVNWAISTSHYKMAELMIRSRMYDCSRIDRERRSPLHLAALADNAFLTEVLLENLSSVSGKVEHRDSLKDLAVDESTEREDIPKRASMRAHLNQPDVSDQTVISLACVYLKEDIIRVLLKFGVDFSDSRARVTHITPHNKLNKWLAAILIERVSWPREKLLTIAVENENAEVAGLVLECQEFIHDAVDFNRESYLTKAARYESIATLKVLLDKGLGVGSRPWDADGHLANAASVGDEGLVTSLLENGACVESDRPLYGACRRGQTAIVKILLEHGARIDRAALDGTPLHIACSGGHVAIVRLLLAKKAQIHDTAGLGPEAGRTPLHLAALGGHEAVVRTLVAAGAEIGRLDAKKQTPLDLASFGGHAAVAKFLADEVALVDAIE</sequence>
<dbReference type="InterPro" id="IPR035994">
    <property type="entry name" value="Nucleoside_phosphorylase_sf"/>
</dbReference>
<dbReference type="SUPFAM" id="SSF53167">
    <property type="entry name" value="Purine and uridine phosphorylases"/>
    <property type="match status" value="1"/>
</dbReference>
<evidence type="ECO:0008006" key="8">
    <source>
        <dbReference type="Google" id="ProtNLM"/>
    </source>
</evidence>